<comment type="similarity">
    <text evidence="3">Belongs to the P-Pant transferase superfamily. EntD family.</text>
</comment>
<keyword evidence="17" id="KW-1185">Reference proteome</keyword>
<feature type="binding site" evidence="13">
    <location>
        <position position="125"/>
    </location>
    <ligand>
        <name>Mg(2+)</name>
        <dbReference type="ChEBI" id="CHEBI:18420"/>
    </ligand>
</feature>
<feature type="binding site" evidence="12">
    <location>
        <position position="123"/>
    </location>
    <ligand>
        <name>CoA</name>
        <dbReference type="ChEBI" id="CHEBI:57287"/>
    </ligand>
</feature>
<feature type="binding site" evidence="12">
    <location>
        <position position="167"/>
    </location>
    <ligand>
        <name>CoA</name>
        <dbReference type="ChEBI" id="CHEBI:57287"/>
    </ligand>
</feature>
<dbReference type="Proteomes" id="UP000247551">
    <property type="component" value="Unassembled WGS sequence"/>
</dbReference>
<feature type="binding site" evidence="12">
    <location>
        <position position="171"/>
    </location>
    <ligand>
        <name>CoA</name>
        <dbReference type="ChEBI" id="CHEBI:57287"/>
    </ligand>
</feature>
<feature type="domain" description="4'-phosphopantetheinyl transferase N-terminal" evidence="15">
    <location>
        <begin position="52"/>
        <end position="109"/>
    </location>
</feature>
<protein>
    <recommendedName>
        <fullName evidence="5">Enterobactin synthase component D</fullName>
    </recommendedName>
    <alternativeName>
        <fullName evidence="8">4'-phosphopantetheinyl transferase EntD</fullName>
    </alternativeName>
    <alternativeName>
        <fullName evidence="9">Enterochelin synthase D</fullName>
    </alternativeName>
</protein>
<name>A0A318V5L8_9GAMM</name>
<evidence type="ECO:0000256" key="2">
    <source>
        <dbReference type="ARBA" id="ARBA00004993"/>
    </source>
</evidence>
<evidence type="ECO:0000256" key="5">
    <source>
        <dbReference type="ARBA" id="ARBA00019087"/>
    </source>
</evidence>
<comment type="cofactor">
    <cofactor evidence="13">
        <name>Mg(2+)</name>
        <dbReference type="ChEBI" id="CHEBI:18420"/>
    </cofactor>
</comment>
<dbReference type="InterPro" id="IPR041354">
    <property type="entry name" value="4PPT_N"/>
</dbReference>
<dbReference type="InterPro" id="IPR003542">
    <property type="entry name" value="Enbac_synth_compD-like"/>
</dbReference>
<dbReference type="InterPro" id="IPR008278">
    <property type="entry name" value="4-PPantetheinyl_Trfase_dom"/>
</dbReference>
<dbReference type="InterPro" id="IPR037143">
    <property type="entry name" value="4-PPantetheinyl_Trfase_dom_sf"/>
</dbReference>
<keyword evidence="6" id="KW-0808">Transferase</keyword>
<evidence type="ECO:0000313" key="16">
    <source>
        <dbReference type="EMBL" id="PYF83323.1"/>
    </source>
</evidence>
<dbReference type="GO" id="GO:0000287">
    <property type="term" value="F:magnesium ion binding"/>
    <property type="evidence" value="ECO:0007669"/>
    <property type="project" value="InterPro"/>
</dbReference>
<evidence type="ECO:0000256" key="6">
    <source>
        <dbReference type="ARBA" id="ARBA00022679"/>
    </source>
</evidence>
<evidence type="ECO:0000259" key="14">
    <source>
        <dbReference type="Pfam" id="PF01648"/>
    </source>
</evidence>
<keyword evidence="13" id="KW-0479">Metal-binding</keyword>
<comment type="subunit">
    <text evidence="4">EntB, EntD, EntE, and EntF form a multienzyme complex called enterobactin synthase.</text>
</comment>
<feature type="binding site" evidence="13">
    <location>
        <position position="123"/>
    </location>
    <ligand>
        <name>Mg(2+)</name>
        <dbReference type="ChEBI" id="CHEBI:18420"/>
    </ligand>
</feature>
<reference evidence="16 17" key="1">
    <citation type="submission" date="2018-06" db="EMBL/GenBank/DDBJ databases">
        <title>Genomic Encyclopedia of Type Strains, Phase III (KMG-III): the genomes of soil and plant-associated and newly described type strains.</title>
        <authorList>
            <person name="Whitman W."/>
        </authorList>
    </citation>
    <scope>NUCLEOTIDE SEQUENCE [LARGE SCALE GENOMIC DNA]</scope>
    <source>
        <strain evidence="16 17">CECT 7730</strain>
    </source>
</reference>
<comment type="pathway">
    <text evidence="2">Siderophore biosynthesis; enterobactin biosynthesis.</text>
</comment>
<evidence type="ECO:0000256" key="1">
    <source>
        <dbReference type="ARBA" id="ARBA00003937"/>
    </source>
</evidence>
<feature type="binding site" evidence="12">
    <location>
        <position position="55"/>
    </location>
    <ligand>
        <name>CoA</name>
        <dbReference type="ChEBI" id="CHEBI:57287"/>
    </ligand>
</feature>
<evidence type="ECO:0000256" key="11">
    <source>
        <dbReference type="ARBA" id="ARBA00049191"/>
    </source>
</evidence>
<sequence>MDVKVNCYSQTQILLFGTHVLHVSHLIFKEESLVATDYEASIAKPSGYSNWRAKRKASFLAGRLAVRHRQSCLNLPLTDIPKAKDGSPVWPEDYIGSISHTEKQAVAVILPRSKQAIQHIGIDLELLDHADKFDAANLIGLASEFEILEAMGVEKKRSTLLLFSLKESVYKALFPLVGEFFDFLDVALVATDDEAFEFRVRRQLSFVVGSGFTLHARYKIQDDHIMTWAYC</sequence>
<dbReference type="PANTHER" id="PTHR38096:SF1">
    <property type="entry name" value="ENTEROBACTIN SYNTHASE COMPONENT D"/>
    <property type="match status" value="1"/>
</dbReference>
<dbReference type="Pfam" id="PF01648">
    <property type="entry name" value="ACPS"/>
    <property type="match status" value="1"/>
</dbReference>
<dbReference type="UniPathway" id="UPA00017"/>
<dbReference type="GO" id="GO:0009366">
    <property type="term" value="C:enterobactin synthetase complex"/>
    <property type="evidence" value="ECO:0007669"/>
    <property type="project" value="InterPro"/>
</dbReference>
<evidence type="ECO:0000256" key="10">
    <source>
        <dbReference type="ARBA" id="ARBA00049176"/>
    </source>
</evidence>
<dbReference type="GO" id="GO:0008897">
    <property type="term" value="F:holo-[acyl-carrier-protein] synthase activity"/>
    <property type="evidence" value="ECO:0007669"/>
    <property type="project" value="InterPro"/>
</dbReference>
<evidence type="ECO:0000256" key="9">
    <source>
        <dbReference type="ARBA" id="ARBA00031996"/>
    </source>
</evidence>
<keyword evidence="7" id="KW-0259">Enterobactin biosynthesis</keyword>
<evidence type="ECO:0000313" key="17">
    <source>
        <dbReference type="Proteomes" id="UP000247551"/>
    </source>
</evidence>
<evidence type="ECO:0000256" key="7">
    <source>
        <dbReference type="ARBA" id="ARBA00023191"/>
    </source>
</evidence>
<feature type="binding site" evidence="12">
    <location>
        <position position="63"/>
    </location>
    <ligand>
        <name>CoA</name>
        <dbReference type="ChEBI" id="CHEBI:57287"/>
    </ligand>
</feature>
<organism evidence="16 17">
    <name type="scientific">Marinomonas alcarazii</name>
    <dbReference type="NCBI Taxonomy" id="491949"/>
    <lineage>
        <taxon>Bacteria</taxon>
        <taxon>Pseudomonadati</taxon>
        <taxon>Pseudomonadota</taxon>
        <taxon>Gammaproteobacteria</taxon>
        <taxon>Oceanospirillales</taxon>
        <taxon>Oceanospirillaceae</taxon>
        <taxon>Marinomonas</taxon>
    </lineage>
</organism>
<dbReference type="AlphaFoldDB" id="A0A318V5L8"/>
<evidence type="ECO:0000259" key="15">
    <source>
        <dbReference type="Pfam" id="PF17837"/>
    </source>
</evidence>
<comment type="catalytic activity">
    <reaction evidence="10">
        <text>apo-[aryl-carrier protein] + CoA = holo-[aryl-carrier protein] + adenosine 3',5'-bisphosphate + H(+)</text>
        <dbReference type="Rhea" id="RHEA:48404"/>
        <dbReference type="Rhea" id="RHEA-COMP:15903"/>
        <dbReference type="Rhea" id="RHEA-COMP:17557"/>
        <dbReference type="ChEBI" id="CHEBI:15378"/>
        <dbReference type="ChEBI" id="CHEBI:29999"/>
        <dbReference type="ChEBI" id="CHEBI:57287"/>
        <dbReference type="ChEBI" id="CHEBI:58343"/>
        <dbReference type="ChEBI" id="CHEBI:64479"/>
    </reaction>
</comment>
<keyword evidence="13" id="KW-0460">Magnesium</keyword>
<dbReference type="PANTHER" id="PTHR38096">
    <property type="entry name" value="ENTEROBACTIN SYNTHASE COMPONENT D"/>
    <property type="match status" value="1"/>
</dbReference>
<comment type="function">
    <text evidence="1">Involved in the biosynthesis of the siderophore enterobactin (enterochelin), which is a macrocyclic trimeric lactone of N-(2,3-dihydroxybenzoyl)-serine. The serine trilactone serves as a scaffolding for the three catechol functionalities that provide hexadentate coordination for the tightly ligated iron(2+) atoms. Plays an essential role in the assembly of the enterobactin by catalyzing the transfer of the 4'-phosphopantetheine (Ppant) moiety from coenzyme A to the apo-domains of both EntB (ArCP domain) and EntF (PCP domain) to yield their holo-forms which make them competent for the activation of 2,3-dihydroxybenzoate (DHB) and L-serine, respectively.</text>
</comment>
<feature type="binding site" evidence="12">
    <location>
        <begin position="99"/>
        <end position="100"/>
    </location>
    <ligand>
        <name>CoA</name>
        <dbReference type="ChEBI" id="CHEBI:57287"/>
    </ligand>
</feature>
<comment type="catalytic activity">
    <reaction evidence="11">
        <text>apo-[peptidyl-carrier protein] + CoA = holo-[peptidyl-carrier protein] + adenosine 3',5'-bisphosphate + H(+)</text>
        <dbReference type="Rhea" id="RHEA:46228"/>
        <dbReference type="Rhea" id="RHEA-COMP:11479"/>
        <dbReference type="Rhea" id="RHEA-COMP:11480"/>
        <dbReference type="ChEBI" id="CHEBI:15378"/>
        <dbReference type="ChEBI" id="CHEBI:29999"/>
        <dbReference type="ChEBI" id="CHEBI:57287"/>
        <dbReference type="ChEBI" id="CHEBI:58343"/>
        <dbReference type="ChEBI" id="CHEBI:64479"/>
    </reaction>
</comment>
<dbReference type="SUPFAM" id="SSF56214">
    <property type="entry name" value="4'-phosphopantetheinyl transferase"/>
    <property type="match status" value="1"/>
</dbReference>
<dbReference type="EMBL" id="QKLW01000002">
    <property type="protein sequence ID" value="PYF83323.1"/>
    <property type="molecule type" value="Genomic_DNA"/>
</dbReference>
<evidence type="ECO:0000256" key="4">
    <source>
        <dbReference type="ARBA" id="ARBA00011503"/>
    </source>
</evidence>
<proteinExistence type="inferred from homology"/>
<feature type="domain" description="4'-phosphopantetheinyl transferase" evidence="14">
    <location>
        <begin position="120"/>
        <end position="202"/>
    </location>
</feature>
<dbReference type="GO" id="GO:0009239">
    <property type="term" value="P:enterobactin biosynthetic process"/>
    <property type="evidence" value="ECO:0007669"/>
    <property type="project" value="UniProtKB-UniPathway"/>
</dbReference>
<dbReference type="Pfam" id="PF17837">
    <property type="entry name" value="4PPT_N"/>
    <property type="match status" value="1"/>
</dbReference>
<gene>
    <name evidence="16" type="ORF">DFP75_102419</name>
</gene>
<evidence type="ECO:0000256" key="13">
    <source>
        <dbReference type="PIRSR" id="PIRSR603542-2"/>
    </source>
</evidence>
<dbReference type="PRINTS" id="PR01399">
    <property type="entry name" value="ENTSNTHTASED"/>
</dbReference>
<evidence type="ECO:0000256" key="8">
    <source>
        <dbReference type="ARBA" id="ARBA00029894"/>
    </source>
</evidence>
<evidence type="ECO:0000256" key="3">
    <source>
        <dbReference type="ARBA" id="ARBA00008342"/>
    </source>
</evidence>
<comment type="caution">
    <text evidence="16">The sequence shown here is derived from an EMBL/GenBank/DDBJ whole genome shotgun (WGS) entry which is preliminary data.</text>
</comment>
<dbReference type="GO" id="GO:0005886">
    <property type="term" value="C:plasma membrane"/>
    <property type="evidence" value="ECO:0007669"/>
    <property type="project" value="TreeGrafter"/>
</dbReference>
<evidence type="ECO:0000256" key="12">
    <source>
        <dbReference type="PIRSR" id="PIRSR603542-1"/>
    </source>
</evidence>
<accession>A0A318V5L8</accession>